<reference evidence="1 2" key="1">
    <citation type="submission" date="2015-01" db="EMBL/GenBank/DDBJ databases">
        <title>Evolution of Trichinella species and genotypes.</title>
        <authorList>
            <person name="Korhonen P.K."/>
            <person name="Edoardo P."/>
            <person name="Giuseppe L.R."/>
            <person name="Gasser R.B."/>
        </authorList>
    </citation>
    <scope>NUCLEOTIDE SEQUENCE [LARGE SCALE GENOMIC DNA]</scope>
    <source>
        <strain evidence="1">ISS37</strain>
    </source>
</reference>
<organism evidence="1 2">
    <name type="scientific">Trichinella nelsoni</name>
    <dbReference type="NCBI Taxonomy" id="6336"/>
    <lineage>
        <taxon>Eukaryota</taxon>
        <taxon>Metazoa</taxon>
        <taxon>Ecdysozoa</taxon>
        <taxon>Nematoda</taxon>
        <taxon>Enoplea</taxon>
        <taxon>Dorylaimia</taxon>
        <taxon>Trichinellida</taxon>
        <taxon>Trichinellidae</taxon>
        <taxon>Trichinella</taxon>
    </lineage>
</organism>
<accession>A0A0V0SFH3</accession>
<name>A0A0V0SFH3_9BILA</name>
<evidence type="ECO:0000313" key="1">
    <source>
        <dbReference type="EMBL" id="KRX25474.1"/>
    </source>
</evidence>
<evidence type="ECO:0000313" key="2">
    <source>
        <dbReference type="Proteomes" id="UP000054630"/>
    </source>
</evidence>
<dbReference type="EMBL" id="JYDL01000012">
    <property type="protein sequence ID" value="KRX25474.1"/>
    <property type="molecule type" value="Genomic_DNA"/>
</dbReference>
<gene>
    <name evidence="1" type="ORF">T07_8384</name>
</gene>
<dbReference type="AlphaFoldDB" id="A0A0V0SFH3"/>
<dbReference type="Proteomes" id="UP000054630">
    <property type="component" value="Unassembled WGS sequence"/>
</dbReference>
<sequence length="95" mass="10803">MYGESSDELQIKTALSKELFQLFRADQPSLNTAIDLNKNLAKLDNHRIINGTFERAFKKSQKLKHFASNTCCTLTAFSALFPCFTDCNKDIIRVL</sequence>
<protein>
    <submittedName>
        <fullName evidence="1">Uncharacterized protein</fullName>
    </submittedName>
</protein>
<comment type="caution">
    <text evidence="1">The sequence shown here is derived from an EMBL/GenBank/DDBJ whole genome shotgun (WGS) entry which is preliminary data.</text>
</comment>
<proteinExistence type="predicted"/>
<keyword evidence="2" id="KW-1185">Reference proteome</keyword>